<feature type="compositionally biased region" description="Basic and acidic residues" evidence="8">
    <location>
        <begin position="975"/>
        <end position="984"/>
    </location>
</feature>
<dbReference type="Pfam" id="PF14738">
    <property type="entry name" value="CFAP91"/>
    <property type="match status" value="1"/>
</dbReference>
<protein>
    <recommendedName>
        <fullName evidence="6">Cilia- and flagella-associated protein 91</fullName>
    </recommendedName>
</protein>
<feature type="region of interest" description="Disordered" evidence="8">
    <location>
        <begin position="975"/>
        <end position="1028"/>
    </location>
</feature>
<dbReference type="EMBL" id="LR899011">
    <property type="protein sequence ID" value="CAD7085596.1"/>
    <property type="molecule type" value="Genomic_DNA"/>
</dbReference>
<feature type="coiled-coil region" evidence="7">
    <location>
        <begin position="265"/>
        <end position="303"/>
    </location>
</feature>
<evidence type="ECO:0000256" key="7">
    <source>
        <dbReference type="SAM" id="Coils"/>
    </source>
</evidence>
<dbReference type="AlphaFoldDB" id="A0A7R8URC8"/>
<dbReference type="GO" id="GO:0005930">
    <property type="term" value="C:axoneme"/>
    <property type="evidence" value="ECO:0007669"/>
    <property type="project" value="UniProtKB-SubCell"/>
</dbReference>
<dbReference type="InParanoid" id="A0A7R8URC8"/>
<evidence type="ECO:0000256" key="4">
    <source>
        <dbReference type="ARBA" id="ARBA00023273"/>
    </source>
</evidence>
<evidence type="ECO:0000256" key="3">
    <source>
        <dbReference type="ARBA" id="ARBA00023212"/>
    </source>
</evidence>
<organism evidence="10 11">
    <name type="scientific">Hermetia illucens</name>
    <name type="common">Black soldier fly</name>
    <dbReference type="NCBI Taxonomy" id="343691"/>
    <lineage>
        <taxon>Eukaryota</taxon>
        <taxon>Metazoa</taxon>
        <taxon>Ecdysozoa</taxon>
        <taxon>Arthropoda</taxon>
        <taxon>Hexapoda</taxon>
        <taxon>Insecta</taxon>
        <taxon>Pterygota</taxon>
        <taxon>Neoptera</taxon>
        <taxon>Endopterygota</taxon>
        <taxon>Diptera</taxon>
        <taxon>Brachycera</taxon>
        <taxon>Stratiomyomorpha</taxon>
        <taxon>Stratiomyidae</taxon>
        <taxon>Hermetiinae</taxon>
        <taxon>Hermetia</taxon>
    </lineage>
</organism>
<gene>
    <name evidence="10" type="ORF">HERILL_LOCUS8426</name>
</gene>
<feature type="coiled-coil region" evidence="7">
    <location>
        <begin position="556"/>
        <end position="588"/>
    </location>
</feature>
<evidence type="ECO:0000256" key="2">
    <source>
        <dbReference type="ARBA" id="ARBA00022490"/>
    </source>
</evidence>
<comment type="subcellular location">
    <subcellularLocation>
        <location evidence="1">Cytoplasm</location>
        <location evidence="1">Cytoskeleton</location>
        <location evidence="1">Cilium axoneme</location>
    </subcellularLocation>
</comment>
<evidence type="ECO:0000256" key="8">
    <source>
        <dbReference type="SAM" id="MobiDB-lite"/>
    </source>
</evidence>
<keyword evidence="2" id="KW-0963">Cytoplasm</keyword>
<keyword evidence="11" id="KW-1185">Reference proteome</keyword>
<evidence type="ECO:0000256" key="5">
    <source>
        <dbReference type="ARBA" id="ARBA00029468"/>
    </source>
</evidence>
<evidence type="ECO:0000313" key="11">
    <source>
        <dbReference type="Proteomes" id="UP000594454"/>
    </source>
</evidence>
<reference evidence="10 11" key="1">
    <citation type="submission" date="2020-11" db="EMBL/GenBank/DDBJ databases">
        <authorList>
            <person name="Wallbank WR R."/>
            <person name="Pardo Diaz C."/>
            <person name="Kozak K."/>
            <person name="Martin S."/>
            <person name="Jiggins C."/>
            <person name="Moest M."/>
            <person name="Warren A I."/>
            <person name="Generalovic N T."/>
            <person name="Byers J.R.P. K."/>
            <person name="Montejo-Kovacevich G."/>
            <person name="Yen C E."/>
        </authorList>
    </citation>
    <scope>NUCLEOTIDE SEQUENCE [LARGE SCALE GENOMIC DNA]</scope>
</reference>
<feature type="region of interest" description="Disordered" evidence="8">
    <location>
        <begin position="908"/>
        <end position="957"/>
    </location>
</feature>
<keyword evidence="7" id="KW-0175">Coiled coil</keyword>
<feature type="compositionally biased region" description="Basic and acidic residues" evidence="8">
    <location>
        <begin position="1011"/>
        <end position="1028"/>
    </location>
</feature>
<evidence type="ECO:0000313" key="10">
    <source>
        <dbReference type="EMBL" id="CAD7085596.1"/>
    </source>
</evidence>
<comment type="similarity">
    <text evidence="5">Belongs to the CFAP91 family.</text>
</comment>
<proteinExistence type="inferred from homology"/>
<dbReference type="InterPro" id="IPR032840">
    <property type="entry name" value="CFAP91_dom"/>
</dbReference>
<dbReference type="OrthoDB" id="567787at2759"/>
<dbReference type="PANTHER" id="PTHR22455:SF10">
    <property type="entry name" value="CILIA- AND FLAGELLA-ASSOCIATED PROTEIN 91"/>
    <property type="match status" value="1"/>
</dbReference>
<dbReference type="OMA" id="VQTMYRD"/>
<dbReference type="PANTHER" id="PTHR22455">
    <property type="entry name" value="CILIA- AND FLAGELLA-ASSOCIATED PROTEIN 91"/>
    <property type="match status" value="1"/>
</dbReference>
<keyword evidence="3" id="KW-0206">Cytoskeleton</keyword>
<feature type="domain" description="CFAP91" evidence="9">
    <location>
        <begin position="144"/>
        <end position="296"/>
    </location>
</feature>
<name>A0A7R8URC8_HERIL</name>
<keyword evidence="4" id="KW-0966">Cell projection</keyword>
<evidence type="ECO:0000259" key="9">
    <source>
        <dbReference type="Pfam" id="PF14738"/>
    </source>
</evidence>
<feature type="compositionally biased region" description="Basic and acidic residues" evidence="8">
    <location>
        <begin position="925"/>
        <end position="938"/>
    </location>
</feature>
<accession>A0A7R8URC8</accession>
<dbReference type="Proteomes" id="UP000594454">
    <property type="component" value="Chromosome 3"/>
</dbReference>
<dbReference type="InterPro" id="IPR026720">
    <property type="entry name" value="CFAP91"/>
</dbReference>
<dbReference type="FunCoup" id="A0A7R8URC8">
    <property type="interactions" value="81"/>
</dbReference>
<evidence type="ECO:0000256" key="6">
    <source>
        <dbReference type="ARBA" id="ARBA00029555"/>
    </source>
</evidence>
<evidence type="ECO:0000256" key="1">
    <source>
        <dbReference type="ARBA" id="ARBA00004430"/>
    </source>
</evidence>
<sequence>MAYVSHVAGPTRCFDHVYDPIYEASSQRDVWRASIQAIQKSAPIQITSIYQTMFSDMPNRPGYYCWKRQNPLPHFAHPGDIKLKSNYIQRIEHGKPICIEGACRCNFFHYPPDCVKTLNLRLSIPRECECVEPPKNKYESVGCQTIYRESSAQTKPYLPDYCVPEGEPETPEVARIANLITGNEPPGEFETQIIERARRRRQWEKELPPTGSLKEWDQRRTIIEAFEWEEFVAREEDIQEMQELRMELVRNLVADRETSLRASSATKLQHAAARIEDERKQKLKKLNHKFAREMRKLELARKNIPRKYKVENIVKEHIDQASDLYAPQMRFGIHPKRLHFVPFKSSFQARLENLELDRVDPKKVKCTIKKYNRLAEPKGTITEIEKGFNNDEQLTKLYETLKTLRNSSNIDKSLPSCLERVHKEAIVAAETPIGPSEDLYEMSETHCCIYLQKIIKGRAVQKILYNGRDRSRGLIEEIQTTHMLSAVSAMYPGLSNDTIRARLRVQSQQKRFAQMVQHDKQSQEIYKESEASTIGVLLEFLEKELRRMYEQRRIQALCLLAERERMKREAEEAGRRQTENQRRQETEEIYRNLMKASQDTVSMFLENVLMEETDKVADEDARKRIQQMARKIDREVHKSVNNKCQTIVSGTNEDIINDLVKNFVFPEVQKRIARHNMELRRQRHLLAAHETLYGHVENIFYTPTPRPSESIIASHILNNLIDKVLSCDSFLSKIGRHENVARHEAMAAIRKILKRMFPERKWKTSAERIVSATISGLINDASAENRKELKATPKISEHKWLKGIIEDISNRLWQHAYAEFNELGDHAGEQEKTTDELINYLEDKLKPVYIKYKLGEMDENFEEESSNDELMIPFETLEPHFFNMPSDTEDDIGFLSKSGVGEDEVAILNEGHEESVHRKSSAVLRKREDNQRKVRDSVARPSSEDSYSPRNKDEEFNEKINSELVSNSQLRLHGEADQSSDHTTLDFPGSVQPKTPLMLGSIGSTTEEGPDSEKGDGTWIKPKEEEKE</sequence>